<gene>
    <name evidence="3" type="ORF">C2845_PM03G34860</name>
</gene>
<dbReference type="InterPro" id="IPR036236">
    <property type="entry name" value="Znf_C2H2_sf"/>
</dbReference>
<dbReference type="PROSITE" id="PS00028">
    <property type="entry name" value="ZINC_FINGER_C2H2_1"/>
    <property type="match status" value="1"/>
</dbReference>
<dbReference type="Gene3D" id="3.30.160.60">
    <property type="entry name" value="Classic Zinc Finger"/>
    <property type="match status" value="2"/>
</dbReference>
<keyword evidence="4" id="KW-1185">Reference proteome</keyword>
<dbReference type="OrthoDB" id="434647at2759"/>
<sequence>MEFAYLRRPTPAAADDFETGRLRRFPDLPPPLPPHGGANASPVDAALARRREELLWELHKARIHQSMILRELAESEHAMGFTAAGHNPAPALPPSSQDYWSCRTPAAPPLEEEPPLRTPRSSTEHPPCGRRGGPAAVRVPPVYPHVEWSSSPVVQPRPASDTEKQQDWGSSGPRTHPFDGNVELCRSPDKWTPVEEATVPPANAGARPMLHEVTPEHNDAAGGGRHKDGVKDGHDMHQLYESENQSNVQKRAAETTPVDEISGPMLQPSQYRLADQESAAVDQQKRRDFIVPRPEQRQLSNDAEQQECRSPGAGAHLFNGYVKLCLSPSIRSLGEETLVPVAAKAEEVASGHQQALGGEAKANVEDGHGVQPLGEIRNPSSGQRKDAQSAMEGRSNKPVQLPGQQRSASLENAACNEQKKVEFSESAHDGTSAGVKRKLDAASPPVKKRKKRLGKNSCAICHVNTPSPRHLEEHLAGRMHALHASRDGATAPSTESTPDGKEDAAGSGGPQQGQGGKPPHRQDAAGAGKKASWTMNPDLYCKPCDVQYTSEKMLAVHLGGKKHRQRCPDGSA</sequence>
<feature type="region of interest" description="Disordered" evidence="1">
    <location>
        <begin position="364"/>
        <end position="454"/>
    </location>
</feature>
<dbReference type="InterPro" id="IPR003604">
    <property type="entry name" value="Matrin/U1-like-C_Znf_C2H2"/>
</dbReference>
<dbReference type="EMBL" id="PQIB02000002">
    <property type="protein sequence ID" value="RLN36261.1"/>
    <property type="molecule type" value="Genomic_DNA"/>
</dbReference>
<dbReference type="Proteomes" id="UP000275267">
    <property type="component" value="Unassembled WGS sequence"/>
</dbReference>
<feature type="compositionally biased region" description="Basic and acidic residues" evidence="1">
    <location>
        <begin position="417"/>
        <end position="428"/>
    </location>
</feature>
<proteinExistence type="predicted"/>
<feature type="region of interest" description="Disordered" evidence="1">
    <location>
        <begin position="482"/>
        <end position="533"/>
    </location>
</feature>
<feature type="compositionally biased region" description="Gly residues" evidence="1">
    <location>
        <begin position="506"/>
        <end position="516"/>
    </location>
</feature>
<dbReference type="AlphaFoldDB" id="A0A3L6TDA9"/>
<dbReference type="SMART" id="SM00451">
    <property type="entry name" value="ZnF_U1"/>
    <property type="match status" value="2"/>
</dbReference>
<evidence type="ECO:0000259" key="2">
    <source>
        <dbReference type="PROSITE" id="PS00028"/>
    </source>
</evidence>
<dbReference type="SMART" id="SM00355">
    <property type="entry name" value="ZnF_C2H2"/>
    <property type="match status" value="2"/>
</dbReference>
<dbReference type="STRING" id="4540.A0A3L6TDA9"/>
<feature type="compositionally biased region" description="Basic and acidic residues" evidence="1">
    <location>
        <begin position="283"/>
        <end position="296"/>
    </location>
</feature>
<evidence type="ECO:0000313" key="4">
    <source>
        <dbReference type="Proteomes" id="UP000275267"/>
    </source>
</evidence>
<dbReference type="PANTHER" id="PTHR47487:SF11">
    <property type="entry name" value="OS09G0421800 PROTEIN"/>
    <property type="match status" value="1"/>
</dbReference>
<dbReference type="GO" id="GO:0003676">
    <property type="term" value="F:nucleic acid binding"/>
    <property type="evidence" value="ECO:0007669"/>
    <property type="project" value="InterPro"/>
</dbReference>
<dbReference type="InterPro" id="IPR013087">
    <property type="entry name" value="Znf_C2H2_type"/>
</dbReference>
<accession>A0A3L6TDA9</accession>
<feature type="compositionally biased region" description="Basic and acidic residues" evidence="1">
    <location>
        <begin position="209"/>
        <end position="240"/>
    </location>
</feature>
<organism evidence="3 4">
    <name type="scientific">Panicum miliaceum</name>
    <name type="common">Proso millet</name>
    <name type="synonym">Broomcorn millet</name>
    <dbReference type="NCBI Taxonomy" id="4540"/>
    <lineage>
        <taxon>Eukaryota</taxon>
        <taxon>Viridiplantae</taxon>
        <taxon>Streptophyta</taxon>
        <taxon>Embryophyta</taxon>
        <taxon>Tracheophyta</taxon>
        <taxon>Spermatophyta</taxon>
        <taxon>Magnoliopsida</taxon>
        <taxon>Liliopsida</taxon>
        <taxon>Poales</taxon>
        <taxon>Poaceae</taxon>
        <taxon>PACMAD clade</taxon>
        <taxon>Panicoideae</taxon>
        <taxon>Panicodae</taxon>
        <taxon>Paniceae</taxon>
        <taxon>Panicinae</taxon>
        <taxon>Panicum</taxon>
        <taxon>Panicum sect. Panicum</taxon>
    </lineage>
</organism>
<dbReference type="Pfam" id="PF12874">
    <property type="entry name" value="zf-met"/>
    <property type="match status" value="2"/>
</dbReference>
<feature type="region of interest" description="Disordered" evidence="1">
    <location>
        <begin position="193"/>
        <end position="311"/>
    </location>
</feature>
<evidence type="ECO:0000256" key="1">
    <source>
        <dbReference type="SAM" id="MobiDB-lite"/>
    </source>
</evidence>
<protein>
    <recommendedName>
        <fullName evidence="2">C2H2-type domain-containing protein</fullName>
    </recommendedName>
</protein>
<comment type="caution">
    <text evidence="3">The sequence shown here is derived from an EMBL/GenBank/DDBJ whole genome shotgun (WGS) entry which is preliminary data.</text>
</comment>
<dbReference type="GO" id="GO:0008270">
    <property type="term" value="F:zinc ion binding"/>
    <property type="evidence" value="ECO:0007669"/>
    <property type="project" value="InterPro"/>
</dbReference>
<feature type="region of interest" description="Disordered" evidence="1">
    <location>
        <begin position="87"/>
        <end position="180"/>
    </location>
</feature>
<dbReference type="PANTHER" id="PTHR47487">
    <property type="entry name" value="OS06G0651300 PROTEIN-RELATED"/>
    <property type="match status" value="1"/>
</dbReference>
<reference evidence="4" key="1">
    <citation type="journal article" date="2019" name="Nat. Commun.">
        <title>The genome of broomcorn millet.</title>
        <authorList>
            <person name="Zou C."/>
            <person name="Miki D."/>
            <person name="Li D."/>
            <person name="Tang Q."/>
            <person name="Xiao L."/>
            <person name="Rajput S."/>
            <person name="Deng P."/>
            <person name="Jia W."/>
            <person name="Huang R."/>
            <person name="Zhang M."/>
            <person name="Sun Y."/>
            <person name="Hu J."/>
            <person name="Fu X."/>
            <person name="Schnable P.S."/>
            <person name="Li F."/>
            <person name="Zhang H."/>
            <person name="Feng B."/>
            <person name="Zhu X."/>
            <person name="Liu R."/>
            <person name="Schnable J.C."/>
            <person name="Zhu J.-K."/>
            <person name="Zhang H."/>
        </authorList>
    </citation>
    <scope>NUCLEOTIDE SEQUENCE [LARGE SCALE GENOMIC DNA]</scope>
</reference>
<dbReference type="SUPFAM" id="SSF57667">
    <property type="entry name" value="beta-beta-alpha zinc fingers"/>
    <property type="match status" value="1"/>
</dbReference>
<evidence type="ECO:0000313" key="3">
    <source>
        <dbReference type="EMBL" id="RLN36261.1"/>
    </source>
</evidence>
<feature type="domain" description="C2H2-type" evidence="2">
    <location>
        <begin position="541"/>
        <end position="563"/>
    </location>
</feature>
<name>A0A3L6TDA9_PANMI</name>